<dbReference type="PANTHER" id="PTHR12411">
    <property type="entry name" value="CYSTEINE PROTEASE FAMILY C1-RELATED"/>
    <property type="match status" value="1"/>
</dbReference>
<comment type="similarity">
    <text evidence="1">Belongs to the peptidase C1 family.</text>
</comment>
<dbReference type="OMA" id="RRICGPM"/>
<keyword evidence="3" id="KW-1133">Transmembrane helix</keyword>
<name>A0A067CC33_SAPPC</name>
<dbReference type="GO" id="GO:0006508">
    <property type="term" value="P:proteolysis"/>
    <property type="evidence" value="ECO:0007669"/>
    <property type="project" value="InterPro"/>
</dbReference>
<dbReference type="EMBL" id="KK583213">
    <property type="protein sequence ID" value="KDO28063.1"/>
    <property type="molecule type" value="Genomic_DNA"/>
</dbReference>
<reference evidence="5 6" key="1">
    <citation type="journal article" date="2013" name="PLoS Genet.">
        <title>Distinctive expansion of potential virulence genes in the genome of the oomycete fish pathogen Saprolegnia parasitica.</title>
        <authorList>
            <person name="Jiang R.H."/>
            <person name="de Bruijn I."/>
            <person name="Haas B.J."/>
            <person name="Belmonte R."/>
            <person name="Lobach L."/>
            <person name="Christie J."/>
            <person name="van den Ackerveken G."/>
            <person name="Bottin A."/>
            <person name="Bulone V."/>
            <person name="Diaz-Moreno S.M."/>
            <person name="Dumas B."/>
            <person name="Fan L."/>
            <person name="Gaulin E."/>
            <person name="Govers F."/>
            <person name="Grenville-Briggs L.J."/>
            <person name="Horner N.R."/>
            <person name="Levin J.Z."/>
            <person name="Mammella M."/>
            <person name="Meijer H.J."/>
            <person name="Morris P."/>
            <person name="Nusbaum C."/>
            <person name="Oome S."/>
            <person name="Phillips A.J."/>
            <person name="van Rooyen D."/>
            <person name="Rzeszutek E."/>
            <person name="Saraiva M."/>
            <person name="Secombes C.J."/>
            <person name="Seidl M.F."/>
            <person name="Snel B."/>
            <person name="Stassen J.H."/>
            <person name="Sykes S."/>
            <person name="Tripathy S."/>
            <person name="van den Berg H."/>
            <person name="Vega-Arreguin J.C."/>
            <person name="Wawra S."/>
            <person name="Young S.K."/>
            <person name="Zeng Q."/>
            <person name="Dieguez-Uribeondo J."/>
            <person name="Russ C."/>
            <person name="Tyler B.M."/>
            <person name="van West P."/>
        </authorList>
    </citation>
    <scope>NUCLEOTIDE SEQUENCE [LARGE SCALE GENOMIC DNA]</scope>
    <source>
        <strain evidence="5 6">CBS 223.65</strain>
    </source>
</reference>
<dbReference type="SUPFAM" id="SSF54001">
    <property type="entry name" value="Cysteine proteinases"/>
    <property type="match status" value="1"/>
</dbReference>
<keyword evidence="6" id="KW-1185">Reference proteome</keyword>
<keyword evidence="3" id="KW-0812">Transmembrane</keyword>
<evidence type="ECO:0000256" key="2">
    <source>
        <dbReference type="ARBA" id="ARBA00023145"/>
    </source>
</evidence>
<dbReference type="STRING" id="695850.A0A067CC33"/>
<dbReference type="GeneID" id="24141418"/>
<dbReference type="InterPro" id="IPR039417">
    <property type="entry name" value="Peptidase_C1A_papain-like"/>
</dbReference>
<feature type="transmembrane region" description="Helical" evidence="3">
    <location>
        <begin position="327"/>
        <end position="350"/>
    </location>
</feature>
<organism evidence="5 6">
    <name type="scientific">Saprolegnia parasitica (strain CBS 223.65)</name>
    <dbReference type="NCBI Taxonomy" id="695850"/>
    <lineage>
        <taxon>Eukaryota</taxon>
        <taxon>Sar</taxon>
        <taxon>Stramenopiles</taxon>
        <taxon>Oomycota</taxon>
        <taxon>Saprolegniomycetes</taxon>
        <taxon>Saprolegniales</taxon>
        <taxon>Saprolegniaceae</taxon>
        <taxon>Saprolegnia</taxon>
    </lineage>
</organism>
<evidence type="ECO:0000259" key="4">
    <source>
        <dbReference type="SMART" id="SM00645"/>
    </source>
</evidence>
<dbReference type="Gene3D" id="3.90.70.10">
    <property type="entry name" value="Cysteine proteinases"/>
    <property type="match status" value="1"/>
</dbReference>
<dbReference type="SMART" id="SM00645">
    <property type="entry name" value="Pept_C1"/>
    <property type="match status" value="1"/>
</dbReference>
<dbReference type="InterPro" id="IPR013128">
    <property type="entry name" value="Peptidase_C1A"/>
</dbReference>
<dbReference type="GO" id="GO:0008234">
    <property type="term" value="F:cysteine-type peptidase activity"/>
    <property type="evidence" value="ECO:0007669"/>
    <property type="project" value="InterPro"/>
</dbReference>
<evidence type="ECO:0000313" key="5">
    <source>
        <dbReference type="EMBL" id="KDO28063.1"/>
    </source>
</evidence>
<sequence>MPINATSLPVSLNWCSTNNPLRRRICGPMRAQGACNGCWAFATVEIVQAAVSAATGAAPLPLSPQQLLDCSRGNNNYSTSHCMAGTGHVPSWLPHEIQWSSANGGCNGGSTYSALLDLEWTNTPLVLEADWPFLDADKNVTDLKAALNPRCEPARDVFDGYIVERPKTNGTTVVSWRSALPGSACAENVTDPARLLKTALLDGPISVPMHASEAFQSYKGGVHVCPTNLTTSSINHVLVLTGYGVADDGAEYWILKNSYGSNWGLRGFMHLAMDDALNCGMLLLPIQVDKVIAGVAASTSDVSYKDEGTGSGGSSAPLRKTNHNTPYWILASVSVLVVAAVVAFVGVLAVHHRTSNAVVT</sequence>
<dbReference type="PRINTS" id="PR00705">
    <property type="entry name" value="PAPAIN"/>
</dbReference>
<dbReference type="OrthoDB" id="190265at2759"/>
<dbReference type="InterPro" id="IPR000668">
    <property type="entry name" value="Peptidase_C1A_C"/>
</dbReference>
<dbReference type="Pfam" id="PF00112">
    <property type="entry name" value="Peptidase_C1"/>
    <property type="match status" value="1"/>
</dbReference>
<evidence type="ECO:0000256" key="1">
    <source>
        <dbReference type="ARBA" id="ARBA00008455"/>
    </source>
</evidence>
<keyword evidence="2" id="KW-0865">Zymogen</keyword>
<keyword evidence="3" id="KW-0472">Membrane</keyword>
<dbReference type="RefSeq" id="XP_012201210.1">
    <property type="nucleotide sequence ID" value="XM_012345820.1"/>
</dbReference>
<evidence type="ECO:0000256" key="3">
    <source>
        <dbReference type="SAM" id="Phobius"/>
    </source>
</evidence>
<dbReference type="VEuPathDB" id="FungiDB:SPRG_20221"/>
<dbReference type="CDD" id="cd02248">
    <property type="entry name" value="Peptidase_C1A"/>
    <property type="match status" value="1"/>
</dbReference>
<protein>
    <recommendedName>
        <fullName evidence="4">Peptidase C1A papain C-terminal domain-containing protein</fullName>
    </recommendedName>
</protein>
<dbReference type="InterPro" id="IPR038765">
    <property type="entry name" value="Papain-like_cys_pep_sf"/>
</dbReference>
<evidence type="ECO:0000313" key="6">
    <source>
        <dbReference type="Proteomes" id="UP000030745"/>
    </source>
</evidence>
<dbReference type="Proteomes" id="UP000030745">
    <property type="component" value="Unassembled WGS sequence"/>
</dbReference>
<dbReference type="AlphaFoldDB" id="A0A067CC33"/>
<accession>A0A067CC33</accession>
<feature type="domain" description="Peptidase C1A papain C-terminal" evidence="4">
    <location>
        <begin position="8"/>
        <end position="289"/>
    </location>
</feature>
<dbReference type="KEGG" id="spar:SPRG_20221"/>
<gene>
    <name evidence="5" type="ORF">SPRG_20221</name>
</gene>
<proteinExistence type="inferred from homology"/>